<feature type="compositionally biased region" description="Basic and acidic residues" evidence="1">
    <location>
        <begin position="473"/>
        <end position="505"/>
    </location>
</feature>
<feature type="region of interest" description="Disordered" evidence="1">
    <location>
        <begin position="1"/>
        <end position="333"/>
    </location>
</feature>
<dbReference type="Proteomes" id="UP001337655">
    <property type="component" value="Unassembled WGS sequence"/>
</dbReference>
<feature type="compositionally biased region" description="Polar residues" evidence="1">
    <location>
        <begin position="403"/>
        <end position="420"/>
    </location>
</feature>
<feature type="compositionally biased region" description="Polar residues" evidence="1">
    <location>
        <begin position="183"/>
        <end position="192"/>
    </location>
</feature>
<feature type="compositionally biased region" description="Polar residues" evidence="1">
    <location>
        <begin position="74"/>
        <end position="94"/>
    </location>
</feature>
<feature type="compositionally biased region" description="Low complexity" evidence="1">
    <location>
        <begin position="164"/>
        <end position="173"/>
    </location>
</feature>
<dbReference type="AlphaFoldDB" id="A0AAV9P286"/>
<evidence type="ECO:0000256" key="1">
    <source>
        <dbReference type="SAM" id="MobiDB-lite"/>
    </source>
</evidence>
<feature type="compositionally biased region" description="Basic and acidic residues" evidence="1">
    <location>
        <begin position="7"/>
        <end position="35"/>
    </location>
</feature>
<organism evidence="2 3">
    <name type="scientific">Saxophila tyrrhenica</name>
    <dbReference type="NCBI Taxonomy" id="1690608"/>
    <lineage>
        <taxon>Eukaryota</taxon>
        <taxon>Fungi</taxon>
        <taxon>Dikarya</taxon>
        <taxon>Ascomycota</taxon>
        <taxon>Pezizomycotina</taxon>
        <taxon>Dothideomycetes</taxon>
        <taxon>Dothideomycetidae</taxon>
        <taxon>Mycosphaerellales</taxon>
        <taxon>Extremaceae</taxon>
        <taxon>Saxophila</taxon>
    </lineage>
</organism>
<accession>A0AAV9P286</accession>
<protein>
    <submittedName>
        <fullName evidence="2">Uncharacterized protein</fullName>
    </submittedName>
</protein>
<feature type="region of interest" description="Disordered" evidence="1">
    <location>
        <begin position="346"/>
        <end position="505"/>
    </location>
</feature>
<comment type="caution">
    <text evidence="2">The sequence shown here is derived from an EMBL/GenBank/DDBJ whole genome shotgun (WGS) entry which is preliminary data.</text>
</comment>
<name>A0AAV9P286_9PEZI</name>
<proteinExistence type="predicted"/>
<dbReference type="RefSeq" id="XP_064656580.1">
    <property type="nucleotide sequence ID" value="XM_064805475.1"/>
</dbReference>
<reference evidence="2 3" key="1">
    <citation type="submission" date="2023-08" db="EMBL/GenBank/DDBJ databases">
        <title>Black Yeasts Isolated from many extreme environments.</title>
        <authorList>
            <person name="Coleine C."/>
            <person name="Stajich J.E."/>
            <person name="Selbmann L."/>
        </authorList>
    </citation>
    <scope>NUCLEOTIDE SEQUENCE [LARGE SCALE GENOMIC DNA]</scope>
    <source>
        <strain evidence="2 3">CCFEE 5935</strain>
    </source>
</reference>
<dbReference type="EMBL" id="JAVRRT010000013">
    <property type="protein sequence ID" value="KAK5166698.1"/>
    <property type="molecule type" value="Genomic_DNA"/>
</dbReference>
<feature type="compositionally biased region" description="Low complexity" evidence="1">
    <location>
        <begin position="436"/>
        <end position="454"/>
    </location>
</feature>
<keyword evidence="3" id="KW-1185">Reference proteome</keyword>
<dbReference type="GeneID" id="89929576"/>
<evidence type="ECO:0000313" key="3">
    <source>
        <dbReference type="Proteomes" id="UP001337655"/>
    </source>
</evidence>
<sequence>MAAVARAADHEATLVEREMERLEALRQRPRGDQRSRSTTTATTGRPQPNPAGRQAQTSTRQPPPRTPHEPTGRTLASPSGHPSTSNLPFESAQPNGVAGKAGRTSEDLRGQYAQQVTRDDAPIGSPGRVTSLTRDLPTRRREDLMSDSEEAARASKKKRAGNESPSAASVSSRASKKKHAGNESPSAASVSSRGGKRSRPAAIRPVGSSRSLRPRPNPPVYNEEQLAADNTSGRGSRSRPPGGTDGAQDDEPMAGIPSYDSSFDVPPPSMFPRPLYDGSSEVPPRVLARPSPPPFSQPFAHHGPPGVGTSRISRPSTPPDLLPHRLPGRKQSQRFVKVAKGVFKRASQVVLRTPKKGTLYYSTDLEERPKTSDGQPAHESPTKAQKPSKRASVLGLKSLFTHGRSSAGSHSPTADSNSPTPEGGPTSAPGQGGSGSMTASSTSIPPSLPPIDTSVTFHRQSVLVHRQSALHDLQGDDRPGDDRSGEEPTIDEEHERTPRPDDRMQ</sequence>
<gene>
    <name evidence="2" type="ORF">LTR77_008242</name>
</gene>
<evidence type="ECO:0000313" key="2">
    <source>
        <dbReference type="EMBL" id="KAK5166698.1"/>
    </source>
</evidence>
<feature type="compositionally biased region" description="Low complexity" evidence="1">
    <location>
        <begin position="232"/>
        <end position="242"/>
    </location>
</feature>